<dbReference type="InterPro" id="IPR001579">
    <property type="entry name" value="Glyco_hydro_18_chit_AS"/>
</dbReference>
<dbReference type="AlphaFoldDB" id="A0A7G2CNI0"/>
<evidence type="ECO:0000313" key="7">
    <source>
        <dbReference type="EMBL" id="CAD2220153.1"/>
    </source>
</evidence>
<dbReference type="PANTHER" id="PTHR11177">
    <property type="entry name" value="CHITINASE"/>
    <property type="match status" value="1"/>
</dbReference>
<reference evidence="7 8" key="1">
    <citation type="submission" date="2020-08" db="EMBL/GenBank/DDBJ databases">
        <authorList>
            <person name="Newling K."/>
            <person name="Davey J."/>
            <person name="Forrester S."/>
        </authorList>
    </citation>
    <scope>NUCLEOTIDE SEQUENCE [LARGE SCALE GENOMIC DNA]</scope>
    <source>
        <strain evidence="8">Crithidia deanei Carvalho (ATCC PRA-265)</strain>
    </source>
</reference>
<feature type="chain" id="PRO_5028958871" evidence="5">
    <location>
        <begin position="20"/>
        <end position="364"/>
    </location>
</feature>
<dbReference type="Pfam" id="PF00704">
    <property type="entry name" value="Glyco_hydro_18"/>
    <property type="match status" value="1"/>
</dbReference>
<keyword evidence="2 3" id="KW-0326">Glycosidase</keyword>
<dbReference type="GO" id="GO:0005975">
    <property type="term" value="P:carbohydrate metabolic process"/>
    <property type="evidence" value="ECO:0007669"/>
    <property type="project" value="InterPro"/>
</dbReference>
<dbReference type="GO" id="GO:0005576">
    <property type="term" value="C:extracellular region"/>
    <property type="evidence" value="ECO:0007669"/>
    <property type="project" value="TreeGrafter"/>
</dbReference>
<evidence type="ECO:0000256" key="4">
    <source>
        <dbReference type="RuleBase" id="RU004453"/>
    </source>
</evidence>
<proteinExistence type="inferred from homology"/>
<comment type="similarity">
    <text evidence="4">Belongs to the glycosyl hydrolase 18 family.</text>
</comment>
<keyword evidence="1 3" id="KW-0378">Hydrolase</keyword>
<dbReference type="GO" id="GO:0004568">
    <property type="term" value="F:chitinase activity"/>
    <property type="evidence" value="ECO:0007669"/>
    <property type="project" value="TreeGrafter"/>
</dbReference>
<accession>A0A7G2CNI0</accession>
<evidence type="ECO:0000259" key="6">
    <source>
        <dbReference type="PROSITE" id="PS51910"/>
    </source>
</evidence>
<dbReference type="GO" id="GO:0006032">
    <property type="term" value="P:chitin catabolic process"/>
    <property type="evidence" value="ECO:0007669"/>
    <property type="project" value="TreeGrafter"/>
</dbReference>
<dbReference type="VEuPathDB" id="TriTrypDB:ADEAN_000766800"/>
<dbReference type="PROSITE" id="PS51910">
    <property type="entry name" value="GH18_2"/>
    <property type="match status" value="1"/>
</dbReference>
<evidence type="ECO:0000256" key="2">
    <source>
        <dbReference type="ARBA" id="ARBA00023295"/>
    </source>
</evidence>
<keyword evidence="5" id="KW-0732">Signal</keyword>
<evidence type="ECO:0000313" key="8">
    <source>
        <dbReference type="Proteomes" id="UP000515908"/>
    </source>
</evidence>
<evidence type="ECO:0000256" key="3">
    <source>
        <dbReference type="RuleBase" id="RU000489"/>
    </source>
</evidence>
<dbReference type="InterPro" id="IPR011583">
    <property type="entry name" value="Chitinase_II/V-like_cat"/>
</dbReference>
<protein>
    <submittedName>
        <fullName evidence="7">Glycosyl hydrolases family 18, putative</fullName>
    </submittedName>
</protein>
<dbReference type="SUPFAM" id="SSF51445">
    <property type="entry name" value="(Trans)glycosidases"/>
    <property type="match status" value="1"/>
</dbReference>
<dbReference type="PROSITE" id="PS51257">
    <property type="entry name" value="PROKAR_LIPOPROTEIN"/>
    <property type="match status" value="1"/>
</dbReference>
<dbReference type="GO" id="GO:0008061">
    <property type="term" value="F:chitin binding"/>
    <property type="evidence" value="ECO:0007669"/>
    <property type="project" value="InterPro"/>
</dbReference>
<dbReference type="Proteomes" id="UP000515908">
    <property type="component" value="Chromosome 16"/>
</dbReference>
<dbReference type="InterPro" id="IPR017853">
    <property type="entry name" value="GH"/>
</dbReference>
<feature type="signal peptide" evidence="5">
    <location>
        <begin position="1"/>
        <end position="19"/>
    </location>
</feature>
<evidence type="ECO:0000256" key="1">
    <source>
        <dbReference type="ARBA" id="ARBA00022801"/>
    </source>
</evidence>
<feature type="domain" description="GH18" evidence="6">
    <location>
        <begin position="28"/>
        <end position="323"/>
    </location>
</feature>
<dbReference type="SMART" id="SM00636">
    <property type="entry name" value="Glyco_18"/>
    <property type="match status" value="1"/>
</dbReference>
<dbReference type="Gene3D" id="3.20.20.80">
    <property type="entry name" value="Glycosidases"/>
    <property type="match status" value="1"/>
</dbReference>
<keyword evidence="8" id="KW-1185">Reference proteome</keyword>
<gene>
    <name evidence="7" type="ORF">ADEAN_000766800</name>
</gene>
<dbReference type="CDD" id="cd00598">
    <property type="entry name" value="GH18_chitinase-like"/>
    <property type="match status" value="1"/>
</dbReference>
<dbReference type="InterPro" id="IPR050314">
    <property type="entry name" value="Glycosyl_Hydrlase_18"/>
</dbReference>
<dbReference type="InterPro" id="IPR001223">
    <property type="entry name" value="Glyco_hydro18_cat"/>
</dbReference>
<evidence type="ECO:0000256" key="5">
    <source>
        <dbReference type="SAM" id="SignalP"/>
    </source>
</evidence>
<dbReference type="EMBL" id="LR877160">
    <property type="protein sequence ID" value="CAD2220153.1"/>
    <property type="molecule type" value="Genomic_DNA"/>
</dbReference>
<dbReference type="PROSITE" id="PS01095">
    <property type="entry name" value="GH18_1"/>
    <property type="match status" value="1"/>
</dbReference>
<dbReference type="PANTHER" id="PTHR11177:SF317">
    <property type="entry name" value="CHITINASE 12-RELATED"/>
    <property type="match status" value="1"/>
</dbReference>
<sequence length="364" mass="41671">MKPTYILLCFVLLFCSCSGTSVPPPQPFNVFGYLPEYRANKLFPYETFFANGLTHLIFFSVEINNSTLGIDYIEERLPPMEEWNKIRELADKYNVKLMVCVGGSDRSEAYPTLVRSNHTENFFSQLKSLYVDRKLDGFDFNWEYPALEEDYRKMNEFLIKARAALNSTGRPPIVSMPAHPHPTTSSFLRLSGINDAVDYIHWMAYGTVERLSVLMQPLVLEGFYDNIKKLTLGLDFYATNGPQNATTYSEVVVRALMQSEKPATDEVVQRLKESSNEGGFDFTGYYGVQKKMDRARQANFTGVMIWELGQDILSYPPEVLKKATDDATIEKLYNVSLMRSIHEKLTEWKKADPPKKDINEEGDL</sequence>
<name>A0A7G2CNI0_9TRYP</name>
<organism evidence="7 8">
    <name type="scientific">Angomonas deanei</name>
    <dbReference type="NCBI Taxonomy" id="59799"/>
    <lineage>
        <taxon>Eukaryota</taxon>
        <taxon>Discoba</taxon>
        <taxon>Euglenozoa</taxon>
        <taxon>Kinetoplastea</taxon>
        <taxon>Metakinetoplastina</taxon>
        <taxon>Trypanosomatida</taxon>
        <taxon>Trypanosomatidae</taxon>
        <taxon>Strigomonadinae</taxon>
        <taxon>Angomonas</taxon>
    </lineage>
</organism>